<sequence length="76" mass="8788">MERAERSGYPLHRYLSTPESVGFGDGSSDRFVIRRLHDPPRFTLDRYGERSTRPVTVLTAEDLAPIHAYLEQRFGH</sequence>
<evidence type="ECO:0000313" key="1">
    <source>
        <dbReference type="EMBL" id="MBO4210598.1"/>
    </source>
</evidence>
<evidence type="ECO:0000313" key="2">
    <source>
        <dbReference type="Proteomes" id="UP000823521"/>
    </source>
</evidence>
<dbReference type="RefSeq" id="WP_208817676.1">
    <property type="nucleotide sequence ID" value="NZ_WVUH01000529.1"/>
</dbReference>
<dbReference type="Proteomes" id="UP000823521">
    <property type="component" value="Unassembled WGS sequence"/>
</dbReference>
<gene>
    <name evidence="1" type="ORF">GSF22_32085</name>
</gene>
<dbReference type="EMBL" id="WVUH01000529">
    <property type="protein sequence ID" value="MBO4210598.1"/>
    <property type="molecule type" value="Genomic_DNA"/>
</dbReference>
<name>A0ABS3W1N1_MICEH</name>
<organism evidence="1 2">
    <name type="scientific">Micromonospora echinofusca</name>
    <dbReference type="NCBI Taxonomy" id="47858"/>
    <lineage>
        <taxon>Bacteria</taxon>
        <taxon>Bacillati</taxon>
        <taxon>Actinomycetota</taxon>
        <taxon>Actinomycetes</taxon>
        <taxon>Micromonosporales</taxon>
        <taxon>Micromonosporaceae</taxon>
        <taxon>Micromonospora</taxon>
    </lineage>
</organism>
<protein>
    <submittedName>
        <fullName evidence="1">Uncharacterized protein</fullName>
    </submittedName>
</protein>
<proteinExistence type="predicted"/>
<accession>A0ABS3W1N1</accession>
<keyword evidence="2" id="KW-1185">Reference proteome</keyword>
<reference evidence="1 2" key="1">
    <citation type="submission" date="2019-12" db="EMBL/GenBank/DDBJ databases">
        <title>Whole genome sequencing of endophytic Actinobacterium Micromonospora sp. MPMI6T.</title>
        <authorList>
            <person name="Evv R."/>
            <person name="Podile A.R."/>
        </authorList>
    </citation>
    <scope>NUCLEOTIDE SEQUENCE [LARGE SCALE GENOMIC DNA]</scope>
    <source>
        <strain evidence="1 2">MPMI6</strain>
    </source>
</reference>
<comment type="caution">
    <text evidence="1">The sequence shown here is derived from an EMBL/GenBank/DDBJ whole genome shotgun (WGS) entry which is preliminary data.</text>
</comment>